<dbReference type="InterPro" id="IPR036188">
    <property type="entry name" value="FAD/NAD-bd_sf"/>
</dbReference>
<dbReference type="PANTHER" id="PTHR42877">
    <property type="entry name" value="L-ORNITHINE N(5)-MONOOXYGENASE-RELATED"/>
    <property type="match status" value="1"/>
</dbReference>
<evidence type="ECO:0000313" key="2">
    <source>
        <dbReference type="EMBL" id="KAK6957457.1"/>
    </source>
</evidence>
<evidence type="ECO:0000256" key="1">
    <source>
        <dbReference type="ARBA" id="ARBA00010139"/>
    </source>
</evidence>
<proteinExistence type="inferred from homology"/>
<comment type="similarity">
    <text evidence="1">Belongs to the FAD-binding monooxygenase family.</text>
</comment>
<accession>A0AAX6MYI2</accession>
<dbReference type="InterPro" id="IPR051209">
    <property type="entry name" value="FAD-bind_Monooxygenase_sf"/>
</dbReference>
<keyword evidence="3" id="KW-1185">Reference proteome</keyword>
<dbReference type="SUPFAM" id="SSF51905">
    <property type="entry name" value="FAD/NAD(P)-binding domain"/>
    <property type="match status" value="1"/>
</dbReference>
<evidence type="ECO:0000313" key="3">
    <source>
        <dbReference type="Proteomes" id="UP001369815"/>
    </source>
</evidence>
<comment type="caution">
    <text evidence="2">The sequence shown here is derived from an EMBL/GenBank/DDBJ whole genome shotgun (WGS) entry which is preliminary data.</text>
</comment>
<organism evidence="2 3">
    <name type="scientific">Daldinia eschscholtzii</name>
    <dbReference type="NCBI Taxonomy" id="292717"/>
    <lineage>
        <taxon>Eukaryota</taxon>
        <taxon>Fungi</taxon>
        <taxon>Dikarya</taxon>
        <taxon>Ascomycota</taxon>
        <taxon>Pezizomycotina</taxon>
        <taxon>Sordariomycetes</taxon>
        <taxon>Xylariomycetidae</taxon>
        <taxon>Xylariales</taxon>
        <taxon>Hypoxylaceae</taxon>
        <taxon>Daldinia</taxon>
    </lineage>
</organism>
<sequence>MSFHPSERIGVNGNTDTNSYVIPDTLLGSRRPIKVIVIGFGFTGINISYVLGRQTKNSNITLQFYEKNPELGGTWFENTYVSQKEILDYLHHAVSHHNLDTGVKLNHRVTGAWWEQDKGRWKVEIQPNDDPGSKFYDYSEILINATGVLNNWKWPDITGLEKFKNKVHSAAWDDSIELDNKNVGIIGNGSSAVQILTSVFPKVKHIDNFLRSPTWVTTGMAVKYASQDTVNFKFSEEQKRIFTEQPEEYLAYRKAVEMEMNPDFSIFARKDMQRKLVAKPELVEKLIPPDFSVGCRRPIPDNGYLKALTSKKCNVTFSRIVEVTEEGVTTEDGVNHKLDVLVCATGFDVSFRPRFPIIGKDGVDMRESFKDSPQTYLSTMAPDFPNYFMVVGPFGPYGHGSIIPAMEALTRHVALVLEKFQTQNIKSLVPKKDAVAEFRQHQELYMKRTIWNAPCRSWFKLGPQGEHIMMWPGSRLHSFDILLNPRWEDYEWEYLMGNRYSYWGNGFTTLDVEDEGVDKAWYIAGI</sequence>
<dbReference type="Gene3D" id="3.50.50.60">
    <property type="entry name" value="FAD/NAD(P)-binding domain"/>
    <property type="match status" value="3"/>
</dbReference>
<dbReference type="EMBL" id="JBANMG010000001">
    <property type="protein sequence ID" value="KAK6957457.1"/>
    <property type="molecule type" value="Genomic_DNA"/>
</dbReference>
<dbReference type="AlphaFoldDB" id="A0AAX6MYI2"/>
<dbReference type="PANTHER" id="PTHR42877:SF8">
    <property type="entry name" value="MONOOXYGENASE"/>
    <property type="match status" value="1"/>
</dbReference>
<name>A0AAX6MYI2_9PEZI</name>
<gene>
    <name evidence="2" type="ORF">Daesc_000243</name>
</gene>
<reference evidence="2 3" key="1">
    <citation type="journal article" date="2024" name="Front Chem Biol">
        <title>Unveiling the potential of Daldinia eschscholtzii MFLUCC 19-0629 through bioactivity and bioinformatics studies for enhanced sustainable agriculture production.</title>
        <authorList>
            <person name="Brooks S."/>
            <person name="Weaver J.A."/>
            <person name="Klomchit A."/>
            <person name="Alharthi S.A."/>
            <person name="Onlamun T."/>
            <person name="Nurani R."/>
            <person name="Vong T.K."/>
            <person name="Alberti F."/>
            <person name="Greco C."/>
        </authorList>
    </citation>
    <scope>NUCLEOTIDE SEQUENCE [LARGE SCALE GENOMIC DNA]</scope>
    <source>
        <strain evidence="2">MFLUCC 19-0629</strain>
    </source>
</reference>
<dbReference type="Proteomes" id="UP001369815">
    <property type="component" value="Unassembled WGS sequence"/>
</dbReference>
<protein>
    <submittedName>
        <fullName evidence="2">Uncharacterized protein</fullName>
    </submittedName>
</protein>